<feature type="transmembrane region" description="Helical" evidence="2">
    <location>
        <begin position="234"/>
        <end position="253"/>
    </location>
</feature>
<keyword evidence="2" id="KW-0812">Transmembrane</keyword>
<organism evidence="3 4">
    <name type="scientific">Adhaeretor mobilis</name>
    <dbReference type="NCBI Taxonomy" id="1930276"/>
    <lineage>
        <taxon>Bacteria</taxon>
        <taxon>Pseudomonadati</taxon>
        <taxon>Planctomycetota</taxon>
        <taxon>Planctomycetia</taxon>
        <taxon>Pirellulales</taxon>
        <taxon>Lacipirellulaceae</taxon>
        <taxon>Adhaeretor</taxon>
    </lineage>
</organism>
<dbReference type="AlphaFoldDB" id="A0A517MQL5"/>
<evidence type="ECO:0000256" key="2">
    <source>
        <dbReference type="SAM" id="Phobius"/>
    </source>
</evidence>
<dbReference type="OrthoDB" id="190277at2"/>
<feature type="transmembrane region" description="Helical" evidence="2">
    <location>
        <begin position="168"/>
        <end position="186"/>
    </location>
</feature>
<dbReference type="Proteomes" id="UP000319852">
    <property type="component" value="Chromosome"/>
</dbReference>
<proteinExistence type="predicted"/>
<feature type="transmembrane region" description="Helical" evidence="2">
    <location>
        <begin position="207"/>
        <end position="228"/>
    </location>
</feature>
<feature type="transmembrane region" description="Helical" evidence="2">
    <location>
        <begin position="86"/>
        <end position="107"/>
    </location>
</feature>
<protein>
    <submittedName>
        <fullName evidence="3">Uncharacterized protein</fullName>
    </submittedName>
</protein>
<keyword evidence="4" id="KW-1185">Reference proteome</keyword>
<dbReference type="KEGG" id="amob:HG15A2_04240"/>
<name>A0A517MQL5_9BACT</name>
<feature type="compositionally biased region" description="Polar residues" evidence="1">
    <location>
        <begin position="10"/>
        <end position="22"/>
    </location>
</feature>
<keyword evidence="2" id="KW-0472">Membrane</keyword>
<accession>A0A517MQL5</accession>
<feature type="region of interest" description="Disordered" evidence="1">
    <location>
        <begin position="1"/>
        <end position="22"/>
    </location>
</feature>
<dbReference type="EMBL" id="CP036263">
    <property type="protein sequence ID" value="QDS97164.1"/>
    <property type="molecule type" value="Genomic_DNA"/>
</dbReference>
<evidence type="ECO:0000256" key="1">
    <source>
        <dbReference type="SAM" id="MobiDB-lite"/>
    </source>
</evidence>
<gene>
    <name evidence="3" type="ORF">HG15A2_04240</name>
</gene>
<evidence type="ECO:0000313" key="4">
    <source>
        <dbReference type="Proteomes" id="UP000319852"/>
    </source>
</evidence>
<keyword evidence="2" id="KW-1133">Transmembrane helix</keyword>
<evidence type="ECO:0000313" key="3">
    <source>
        <dbReference type="EMBL" id="QDS97164.1"/>
    </source>
</evidence>
<sequence length="260" mass="29732">MSEIAVRQAQPGTNHQPMNLRNPHGTKSFSPLRVAWQTGRQAYIQNQLPILILWLFTIALVLGYFFLPSVQLGLEYVGRLKSDWGWKFSAVSTALFGGTIPVLAPWITGWLQRLHLRPCLPKLSYVVSSTLFWAFKGVEIDFLYRLQAALLGTELNCRTVIVKTAIDQLLYVPAFGLLNVVLFYLWRDADYSFDKLQKLLGPKWYRTRILPVLISNWAIWIPAVALIYCLPTSLQLPIQNLVLCFWATILVFFTSKVSEQ</sequence>
<feature type="transmembrane region" description="Helical" evidence="2">
    <location>
        <begin position="48"/>
        <end position="66"/>
    </location>
</feature>
<reference evidence="3 4" key="1">
    <citation type="submission" date="2019-02" db="EMBL/GenBank/DDBJ databases">
        <title>Deep-cultivation of Planctomycetes and their phenomic and genomic characterization uncovers novel biology.</title>
        <authorList>
            <person name="Wiegand S."/>
            <person name="Jogler M."/>
            <person name="Boedeker C."/>
            <person name="Pinto D."/>
            <person name="Vollmers J."/>
            <person name="Rivas-Marin E."/>
            <person name="Kohn T."/>
            <person name="Peeters S.H."/>
            <person name="Heuer A."/>
            <person name="Rast P."/>
            <person name="Oberbeckmann S."/>
            <person name="Bunk B."/>
            <person name="Jeske O."/>
            <person name="Meyerdierks A."/>
            <person name="Storesund J.E."/>
            <person name="Kallscheuer N."/>
            <person name="Luecker S."/>
            <person name="Lage O.M."/>
            <person name="Pohl T."/>
            <person name="Merkel B.J."/>
            <person name="Hornburger P."/>
            <person name="Mueller R.-W."/>
            <person name="Bruemmer F."/>
            <person name="Labrenz M."/>
            <person name="Spormann A.M."/>
            <person name="Op den Camp H."/>
            <person name="Overmann J."/>
            <person name="Amann R."/>
            <person name="Jetten M.S.M."/>
            <person name="Mascher T."/>
            <person name="Medema M.H."/>
            <person name="Devos D.P."/>
            <person name="Kaster A.-K."/>
            <person name="Ovreas L."/>
            <person name="Rohde M."/>
            <person name="Galperin M.Y."/>
            <person name="Jogler C."/>
        </authorList>
    </citation>
    <scope>NUCLEOTIDE SEQUENCE [LARGE SCALE GENOMIC DNA]</scope>
    <source>
        <strain evidence="3 4">HG15A2</strain>
    </source>
</reference>
<dbReference type="RefSeq" id="WP_145057327.1">
    <property type="nucleotide sequence ID" value="NZ_CP036263.1"/>
</dbReference>